<evidence type="ECO:0000256" key="2">
    <source>
        <dbReference type="ARBA" id="ARBA00008954"/>
    </source>
</evidence>
<keyword evidence="5" id="KW-0032">Aminotransferase</keyword>
<dbReference type="InterPro" id="IPR005814">
    <property type="entry name" value="Aminotrans_3"/>
</dbReference>
<dbReference type="InterPro" id="IPR015421">
    <property type="entry name" value="PyrdxlP-dep_Trfase_major"/>
</dbReference>
<sequence>MDQRFAHLSNLAAIDAAHHIHPFSNMQKLNAEGTRIIERGEGVHIWDSTGKQYLDAFAGLWCVNVGYGRSSIAEAAYRQMQELPYYNCFFGTTTPPTTLLAQKIASRAGPKLNHVFFTNSGSEASDTWFRIARVYWKALGHETKTRIIARNNGYHGSTVAGASLGGMTWMHEQGNLPIDGIVHINQPYWYAEGGELSPEDFGLKVARELEEKIIELGEENVAAFVAEPIQGAGGVIIPPETYWPEIKRICAKYQILLVADEVICGFGRLGTWFGHQYYDFEPDLAPIAKGLSSGYLPIGGVLVADRVAEVLRDQVGDFYHGYTYSGHPAAAAAALENLRIIEEEGLVERVRDDIGPYFAEALSSLADHEAVGEVVSVGLMGAVQITADKASRRRYEKPDDIGTAVRNHCVSNGVIVRATGDRMLFSPPLIIARKEVDQAVDTLRNALDWLRDGQRQR</sequence>
<evidence type="ECO:0000313" key="6">
    <source>
        <dbReference type="Proteomes" id="UP001235269"/>
    </source>
</evidence>
<dbReference type="InterPro" id="IPR049704">
    <property type="entry name" value="Aminotrans_3_PPA_site"/>
</dbReference>
<evidence type="ECO:0000256" key="4">
    <source>
        <dbReference type="RuleBase" id="RU003560"/>
    </source>
</evidence>
<protein>
    <submittedName>
        <fullName evidence="5">Putrescine aminotransferase</fullName>
        <ecNumber evidence="5">2.6.1.-</ecNumber>
    </submittedName>
</protein>
<dbReference type="Proteomes" id="UP001235269">
    <property type="component" value="Unassembled WGS sequence"/>
</dbReference>
<dbReference type="InterPro" id="IPR015424">
    <property type="entry name" value="PyrdxlP-dep_Trfase"/>
</dbReference>
<dbReference type="RefSeq" id="WP_307156416.1">
    <property type="nucleotide sequence ID" value="NZ_JAUSWH010000001.1"/>
</dbReference>
<dbReference type="InterPro" id="IPR015422">
    <property type="entry name" value="PyrdxlP-dep_Trfase_small"/>
</dbReference>
<evidence type="ECO:0000256" key="1">
    <source>
        <dbReference type="ARBA" id="ARBA00001933"/>
    </source>
</evidence>
<dbReference type="Pfam" id="PF00202">
    <property type="entry name" value="Aminotran_3"/>
    <property type="match status" value="1"/>
</dbReference>
<dbReference type="Gene3D" id="3.40.640.10">
    <property type="entry name" value="Type I PLP-dependent aspartate aminotransferase-like (Major domain)"/>
    <property type="match status" value="1"/>
</dbReference>
<gene>
    <name evidence="5" type="ORF">QO005_000546</name>
</gene>
<dbReference type="PIRSF" id="PIRSF000521">
    <property type="entry name" value="Transaminase_4ab_Lys_Orn"/>
    <property type="match status" value="1"/>
</dbReference>
<dbReference type="PROSITE" id="PS00600">
    <property type="entry name" value="AA_TRANSFER_CLASS_3"/>
    <property type="match status" value="1"/>
</dbReference>
<keyword evidence="5" id="KW-0808">Transferase</keyword>
<keyword evidence="3 4" id="KW-0663">Pyridoxal phosphate</keyword>
<dbReference type="NCBIfam" id="NF005682">
    <property type="entry name" value="PRK07480.1"/>
    <property type="match status" value="1"/>
</dbReference>
<dbReference type="PANTHER" id="PTHR43094">
    <property type="entry name" value="AMINOTRANSFERASE"/>
    <property type="match status" value="1"/>
</dbReference>
<reference evidence="5 6" key="1">
    <citation type="submission" date="2023-07" db="EMBL/GenBank/DDBJ databases">
        <title>Genomic Encyclopedia of Type Strains, Phase IV (KMG-IV): sequencing the most valuable type-strain genomes for metagenomic binning, comparative biology and taxonomic classification.</title>
        <authorList>
            <person name="Goeker M."/>
        </authorList>
    </citation>
    <scope>NUCLEOTIDE SEQUENCE [LARGE SCALE GENOMIC DNA]</scope>
    <source>
        <strain evidence="5 6">DSM 100301</strain>
    </source>
</reference>
<proteinExistence type="inferred from homology"/>
<dbReference type="CDD" id="cd00610">
    <property type="entry name" value="OAT_like"/>
    <property type="match status" value="1"/>
</dbReference>
<dbReference type="Gene3D" id="3.90.1150.10">
    <property type="entry name" value="Aspartate Aminotransferase, domain 1"/>
    <property type="match status" value="1"/>
</dbReference>
<dbReference type="EC" id="2.6.1.-" evidence="5"/>
<organism evidence="5 6">
    <name type="scientific">Rhizobium paknamense</name>
    <dbReference type="NCBI Taxonomy" id="1206817"/>
    <lineage>
        <taxon>Bacteria</taxon>
        <taxon>Pseudomonadati</taxon>
        <taxon>Pseudomonadota</taxon>
        <taxon>Alphaproteobacteria</taxon>
        <taxon>Hyphomicrobiales</taxon>
        <taxon>Rhizobiaceae</taxon>
        <taxon>Rhizobium/Agrobacterium group</taxon>
        <taxon>Rhizobium</taxon>
    </lineage>
</organism>
<dbReference type="EMBL" id="JAUSWH010000001">
    <property type="protein sequence ID" value="MDQ0454231.1"/>
    <property type="molecule type" value="Genomic_DNA"/>
</dbReference>
<name>A0ABU0I7M2_9HYPH</name>
<accession>A0ABU0I7M2</accession>
<dbReference type="PANTHER" id="PTHR43094:SF1">
    <property type="entry name" value="AMINOTRANSFERASE CLASS-III"/>
    <property type="match status" value="1"/>
</dbReference>
<dbReference type="SUPFAM" id="SSF53383">
    <property type="entry name" value="PLP-dependent transferases"/>
    <property type="match status" value="1"/>
</dbReference>
<comment type="cofactor">
    <cofactor evidence="1">
        <name>pyridoxal 5'-phosphate</name>
        <dbReference type="ChEBI" id="CHEBI:597326"/>
    </cofactor>
</comment>
<evidence type="ECO:0000256" key="3">
    <source>
        <dbReference type="ARBA" id="ARBA00022898"/>
    </source>
</evidence>
<evidence type="ECO:0000313" key="5">
    <source>
        <dbReference type="EMBL" id="MDQ0454231.1"/>
    </source>
</evidence>
<dbReference type="NCBIfam" id="NF004767">
    <property type="entry name" value="PRK06105.1"/>
    <property type="match status" value="1"/>
</dbReference>
<comment type="similarity">
    <text evidence="2 4">Belongs to the class-III pyridoxal-phosphate-dependent aminotransferase family.</text>
</comment>
<keyword evidence="6" id="KW-1185">Reference proteome</keyword>
<dbReference type="GO" id="GO:0008483">
    <property type="term" value="F:transaminase activity"/>
    <property type="evidence" value="ECO:0007669"/>
    <property type="project" value="UniProtKB-KW"/>
</dbReference>
<comment type="caution">
    <text evidence="5">The sequence shown here is derived from an EMBL/GenBank/DDBJ whole genome shotgun (WGS) entry which is preliminary data.</text>
</comment>